<feature type="signal peptide" evidence="8">
    <location>
        <begin position="1"/>
        <end position="18"/>
    </location>
</feature>
<dbReference type="SUPFAM" id="SSF52058">
    <property type="entry name" value="L domain-like"/>
    <property type="match status" value="1"/>
</dbReference>
<keyword evidence="4 7" id="KW-1133">Transmembrane helix</keyword>
<evidence type="ECO:0000313" key="9">
    <source>
        <dbReference type="EMBL" id="CAH3130445.1"/>
    </source>
</evidence>
<evidence type="ECO:0000256" key="1">
    <source>
        <dbReference type="ARBA" id="ARBA00004167"/>
    </source>
</evidence>
<dbReference type="InterPro" id="IPR001611">
    <property type="entry name" value="Leu-rich_rpt"/>
</dbReference>
<reference evidence="9 10" key="1">
    <citation type="submission" date="2022-05" db="EMBL/GenBank/DDBJ databases">
        <authorList>
            <consortium name="Genoscope - CEA"/>
            <person name="William W."/>
        </authorList>
    </citation>
    <scope>NUCLEOTIDE SEQUENCE [LARGE SCALE GENOMIC DNA]</scope>
</reference>
<keyword evidence="3 8" id="KW-0732">Signal</keyword>
<comment type="subcellular location">
    <subcellularLocation>
        <location evidence="1">Membrane</location>
        <topology evidence="1">Single-pass membrane protein</topology>
    </subcellularLocation>
</comment>
<evidence type="ECO:0000256" key="2">
    <source>
        <dbReference type="ARBA" id="ARBA00022692"/>
    </source>
</evidence>
<dbReference type="Gene3D" id="3.80.10.10">
    <property type="entry name" value="Ribonuclease Inhibitor"/>
    <property type="match status" value="1"/>
</dbReference>
<feature type="chain" id="PRO_5043942201" evidence="8">
    <location>
        <begin position="19"/>
        <end position="428"/>
    </location>
</feature>
<organism evidence="9 10">
    <name type="scientific">Pocillopora meandrina</name>
    <dbReference type="NCBI Taxonomy" id="46732"/>
    <lineage>
        <taxon>Eukaryota</taxon>
        <taxon>Metazoa</taxon>
        <taxon>Cnidaria</taxon>
        <taxon>Anthozoa</taxon>
        <taxon>Hexacorallia</taxon>
        <taxon>Scleractinia</taxon>
        <taxon>Astrocoeniina</taxon>
        <taxon>Pocilloporidae</taxon>
        <taxon>Pocillopora</taxon>
    </lineage>
</organism>
<evidence type="ECO:0000256" key="7">
    <source>
        <dbReference type="SAM" id="Phobius"/>
    </source>
</evidence>
<keyword evidence="2 7" id="KW-0812">Transmembrane</keyword>
<dbReference type="Proteomes" id="UP001159428">
    <property type="component" value="Unassembled WGS sequence"/>
</dbReference>
<protein>
    <submittedName>
        <fullName evidence="9">Uncharacterized protein</fullName>
    </submittedName>
</protein>
<evidence type="ECO:0000256" key="4">
    <source>
        <dbReference type="ARBA" id="ARBA00022989"/>
    </source>
</evidence>
<evidence type="ECO:0000256" key="6">
    <source>
        <dbReference type="SAM" id="MobiDB-lite"/>
    </source>
</evidence>
<feature type="region of interest" description="Disordered" evidence="6">
    <location>
        <begin position="236"/>
        <end position="322"/>
    </location>
</feature>
<accession>A0AAU9WYT7</accession>
<keyword evidence="5 7" id="KW-0472">Membrane</keyword>
<dbReference type="PANTHER" id="PTHR24365:SF541">
    <property type="entry name" value="PROTEIN TOLL-RELATED"/>
    <property type="match status" value="1"/>
</dbReference>
<dbReference type="EMBL" id="CALNXJ010000025">
    <property type="protein sequence ID" value="CAH3130445.1"/>
    <property type="molecule type" value="Genomic_DNA"/>
</dbReference>
<proteinExistence type="predicted"/>
<dbReference type="PANTHER" id="PTHR24365">
    <property type="entry name" value="TOLL-LIKE RECEPTOR"/>
    <property type="match status" value="1"/>
</dbReference>
<name>A0AAU9WYT7_9CNID</name>
<dbReference type="Pfam" id="PF13855">
    <property type="entry name" value="LRR_8"/>
    <property type="match status" value="1"/>
</dbReference>
<dbReference type="GO" id="GO:0005886">
    <property type="term" value="C:plasma membrane"/>
    <property type="evidence" value="ECO:0007669"/>
    <property type="project" value="TreeGrafter"/>
</dbReference>
<feature type="compositionally biased region" description="Basic and acidic residues" evidence="6">
    <location>
        <begin position="278"/>
        <end position="289"/>
    </location>
</feature>
<dbReference type="PROSITE" id="PS51450">
    <property type="entry name" value="LRR"/>
    <property type="match status" value="1"/>
</dbReference>
<evidence type="ECO:0000256" key="3">
    <source>
        <dbReference type="ARBA" id="ARBA00022729"/>
    </source>
</evidence>
<evidence type="ECO:0000256" key="8">
    <source>
        <dbReference type="SAM" id="SignalP"/>
    </source>
</evidence>
<feature type="transmembrane region" description="Helical" evidence="7">
    <location>
        <begin position="190"/>
        <end position="211"/>
    </location>
</feature>
<feature type="compositionally biased region" description="Polar residues" evidence="6">
    <location>
        <begin position="300"/>
        <end position="316"/>
    </location>
</feature>
<keyword evidence="10" id="KW-1185">Reference proteome</keyword>
<gene>
    <name evidence="9" type="ORF">PMEA_00014383</name>
</gene>
<evidence type="ECO:0000313" key="10">
    <source>
        <dbReference type="Proteomes" id="UP001159428"/>
    </source>
</evidence>
<feature type="compositionally biased region" description="Basic and acidic residues" evidence="6">
    <location>
        <begin position="236"/>
        <end position="245"/>
    </location>
</feature>
<comment type="caution">
    <text evidence="9">The sequence shown here is derived from an EMBL/GenBank/DDBJ whole genome shotgun (WGS) entry which is preliminary data.</text>
</comment>
<dbReference type="GO" id="GO:0038023">
    <property type="term" value="F:signaling receptor activity"/>
    <property type="evidence" value="ECO:0007669"/>
    <property type="project" value="TreeGrafter"/>
</dbReference>
<dbReference type="GO" id="GO:0007165">
    <property type="term" value="P:signal transduction"/>
    <property type="evidence" value="ECO:0007669"/>
    <property type="project" value="TreeGrafter"/>
</dbReference>
<dbReference type="AlphaFoldDB" id="A0AAU9WYT7"/>
<sequence length="428" mass="48512">MSVGKIILFFAFVIATNGFLPVTAEKFECPSPCRCSSSFFGVTCPGMTEFPDFAFAARVKWLDLSDGYIKKIRKESLKAYENLQYLDLRGNELKDVERGLFSEMGTIRRLYIDKNPWSCNTSSLEVLQNELIDLIEKNQHLDNFDGGKIKCFGPPEMKGKKPLYYRNTTAAQARFLIHSSKANSGLSSPAVVIILMVIMVLLFIAVVLSIMKIYGEKLVDMITDFWERGSTDDEMDKMEAGELETKTLLTESMRKRRRKSRAIPEANTNTSSSDEDENAKQTRHTERPKPQKKKPRPQSGGFTSEDGSSGEEQTGLPTVVNPTKEWKQKSGWFCEDSFDTDESGHSTVVDLEDYLKDKLKEQRRQSCGFTKGETSIAANESTLSTLFGLEDYLKEKMKEEKGQLCDLEEANSSIEEDWKFTTVELYLD</sequence>
<evidence type="ECO:0000256" key="5">
    <source>
        <dbReference type="ARBA" id="ARBA00023136"/>
    </source>
</evidence>
<dbReference type="InterPro" id="IPR032675">
    <property type="entry name" value="LRR_dom_sf"/>
</dbReference>